<protein>
    <recommendedName>
        <fullName evidence="4">ABC transporter domain-containing protein</fullName>
    </recommendedName>
</protein>
<evidence type="ECO:0000259" key="4">
    <source>
        <dbReference type="PROSITE" id="PS50893"/>
    </source>
</evidence>
<name>A0A0G0ZIT0_9BACT</name>
<evidence type="ECO:0000256" key="1">
    <source>
        <dbReference type="ARBA" id="ARBA00022448"/>
    </source>
</evidence>
<comment type="caution">
    <text evidence="5">The sequence shown here is derived from an EMBL/GenBank/DDBJ whole genome shotgun (WGS) entry which is preliminary data.</text>
</comment>
<dbReference type="PROSITE" id="PS50893">
    <property type="entry name" value="ABC_TRANSPORTER_2"/>
    <property type="match status" value="1"/>
</dbReference>
<sequence length="232" mass="25781">MADEEKILEVRDLTVKVGNVALVENISFAVKKGETVLVIGPNGAGKTTLFRALIGSVPYFGEVKWGEGASIGYVPQKVDLERDLPITVREFFMLKTGNIGEAEVKEALLDVKLESEYAEKGISELSSGELQRILIAWAVLGHPKVLLFDEPTASIDVAGQETIYELLHNLQDTHDLTLIMISHDLTVVYKYATQVLCLNKEQICFGSPREVLTPEELSKLYGPELTFYHHLH</sequence>
<dbReference type="PANTHER" id="PTHR42734">
    <property type="entry name" value="METAL TRANSPORT SYSTEM ATP-BINDING PROTEIN TM_0124-RELATED"/>
    <property type="match status" value="1"/>
</dbReference>
<evidence type="ECO:0000256" key="3">
    <source>
        <dbReference type="ARBA" id="ARBA00022840"/>
    </source>
</evidence>
<reference evidence="5 6" key="1">
    <citation type="journal article" date="2015" name="Nature">
        <title>rRNA introns, odd ribosomes, and small enigmatic genomes across a large radiation of phyla.</title>
        <authorList>
            <person name="Brown C.T."/>
            <person name="Hug L.A."/>
            <person name="Thomas B.C."/>
            <person name="Sharon I."/>
            <person name="Castelle C.J."/>
            <person name="Singh A."/>
            <person name="Wilkins M.J."/>
            <person name="Williams K.H."/>
            <person name="Banfield J.F."/>
        </authorList>
    </citation>
    <scope>NUCLEOTIDE SEQUENCE [LARGE SCALE GENOMIC DNA]</scope>
</reference>
<dbReference type="SUPFAM" id="SSF52540">
    <property type="entry name" value="P-loop containing nucleoside triphosphate hydrolases"/>
    <property type="match status" value="1"/>
</dbReference>
<feature type="domain" description="ABC transporter" evidence="4">
    <location>
        <begin position="8"/>
        <end position="225"/>
    </location>
</feature>
<dbReference type="InterPro" id="IPR003593">
    <property type="entry name" value="AAA+_ATPase"/>
</dbReference>
<dbReference type="Pfam" id="PF00005">
    <property type="entry name" value="ABC_tran"/>
    <property type="match status" value="1"/>
</dbReference>
<organism evidence="5 6">
    <name type="scientific">Candidatus Giovannonibacteria bacterium GW2011_GWF2_42_19</name>
    <dbReference type="NCBI Taxonomy" id="1618659"/>
    <lineage>
        <taxon>Bacteria</taxon>
        <taxon>Candidatus Giovannoniibacteriota</taxon>
    </lineage>
</organism>
<dbReference type="InterPro" id="IPR050153">
    <property type="entry name" value="Metal_Ion_Import_ABC"/>
</dbReference>
<dbReference type="SMART" id="SM00382">
    <property type="entry name" value="AAA"/>
    <property type="match status" value="1"/>
</dbReference>
<evidence type="ECO:0000256" key="2">
    <source>
        <dbReference type="ARBA" id="ARBA00022741"/>
    </source>
</evidence>
<dbReference type="STRING" id="1618659.UV11_C0006G0057"/>
<accession>A0A0G0ZIT0</accession>
<dbReference type="Proteomes" id="UP000034036">
    <property type="component" value="Unassembled WGS sequence"/>
</dbReference>
<dbReference type="Gene3D" id="3.40.50.300">
    <property type="entry name" value="P-loop containing nucleotide triphosphate hydrolases"/>
    <property type="match status" value="1"/>
</dbReference>
<keyword evidence="1" id="KW-0813">Transport</keyword>
<evidence type="ECO:0000313" key="6">
    <source>
        <dbReference type="Proteomes" id="UP000034036"/>
    </source>
</evidence>
<keyword evidence="2" id="KW-0547">Nucleotide-binding</keyword>
<dbReference type="InterPro" id="IPR003439">
    <property type="entry name" value="ABC_transporter-like_ATP-bd"/>
</dbReference>
<dbReference type="EMBL" id="LCDF01000006">
    <property type="protein sequence ID" value="KKS48652.1"/>
    <property type="molecule type" value="Genomic_DNA"/>
</dbReference>
<keyword evidence="3" id="KW-0067">ATP-binding</keyword>
<dbReference type="AlphaFoldDB" id="A0A0G0ZIT0"/>
<gene>
    <name evidence="5" type="ORF">UV11_C0006G0057</name>
</gene>
<evidence type="ECO:0000313" key="5">
    <source>
        <dbReference type="EMBL" id="KKS48652.1"/>
    </source>
</evidence>
<dbReference type="InterPro" id="IPR027417">
    <property type="entry name" value="P-loop_NTPase"/>
</dbReference>
<dbReference type="GO" id="GO:0016887">
    <property type="term" value="F:ATP hydrolysis activity"/>
    <property type="evidence" value="ECO:0007669"/>
    <property type="project" value="InterPro"/>
</dbReference>
<dbReference type="GO" id="GO:0005524">
    <property type="term" value="F:ATP binding"/>
    <property type="evidence" value="ECO:0007669"/>
    <property type="project" value="UniProtKB-KW"/>
</dbReference>
<proteinExistence type="predicted"/>